<evidence type="ECO:0008006" key="5">
    <source>
        <dbReference type="Google" id="ProtNLM"/>
    </source>
</evidence>
<reference evidence="3" key="2">
    <citation type="submission" date="2022-10" db="EMBL/GenBank/DDBJ databases">
        <authorList>
            <consortium name="ENA_rothamsted_submissions"/>
            <consortium name="culmorum"/>
            <person name="King R."/>
        </authorList>
    </citation>
    <scope>NUCLEOTIDE SEQUENCE</scope>
</reference>
<dbReference type="SUPFAM" id="SSF48371">
    <property type="entry name" value="ARM repeat"/>
    <property type="match status" value="1"/>
</dbReference>
<dbReference type="InterPro" id="IPR016024">
    <property type="entry name" value="ARM-type_fold"/>
</dbReference>
<dbReference type="OrthoDB" id="10265679at2759"/>
<gene>
    <name evidence="3" type="ORF">PHAECO_LOCUS12328</name>
</gene>
<evidence type="ECO:0000256" key="1">
    <source>
        <dbReference type="SAM" id="MobiDB-lite"/>
    </source>
</evidence>
<dbReference type="InterPro" id="IPR000225">
    <property type="entry name" value="Armadillo"/>
</dbReference>
<dbReference type="GO" id="GO:0005930">
    <property type="term" value="C:axoneme"/>
    <property type="evidence" value="ECO:0007669"/>
    <property type="project" value="TreeGrafter"/>
</dbReference>
<evidence type="ECO:0000256" key="2">
    <source>
        <dbReference type="SAM" id="Phobius"/>
    </source>
</evidence>
<dbReference type="SMART" id="SM01297">
    <property type="entry name" value="KAP"/>
    <property type="match status" value="1"/>
</dbReference>
<dbReference type="GO" id="GO:0007018">
    <property type="term" value="P:microtubule-based movement"/>
    <property type="evidence" value="ECO:0007669"/>
    <property type="project" value="TreeGrafter"/>
</dbReference>
<feature type="transmembrane region" description="Helical" evidence="2">
    <location>
        <begin position="6"/>
        <end position="23"/>
    </location>
</feature>
<dbReference type="InterPro" id="IPR011989">
    <property type="entry name" value="ARM-like"/>
</dbReference>
<dbReference type="SMART" id="SM00185">
    <property type="entry name" value="ARM"/>
    <property type="match status" value="3"/>
</dbReference>
<keyword evidence="4" id="KW-1185">Reference proteome</keyword>
<dbReference type="Gene3D" id="1.25.10.10">
    <property type="entry name" value="Leucine-rich Repeat Variant"/>
    <property type="match status" value="1"/>
</dbReference>
<reference evidence="3" key="1">
    <citation type="submission" date="2022-01" db="EMBL/GenBank/DDBJ databases">
        <authorList>
            <person name="King R."/>
        </authorList>
    </citation>
    <scope>NUCLEOTIDE SEQUENCE</scope>
</reference>
<dbReference type="Proteomes" id="UP001153737">
    <property type="component" value="Chromosome 9"/>
</dbReference>
<dbReference type="GO" id="GO:0019894">
    <property type="term" value="F:kinesin binding"/>
    <property type="evidence" value="ECO:0007669"/>
    <property type="project" value="InterPro"/>
</dbReference>
<dbReference type="EMBL" id="OU896715">
    <property type="protein sequence ID" value="CAH1183421.1"/>
    <property type="molecule type" value="Genomic_DNA"/>
</dbReference>
<keyword evidence="2" id="KW-0812">Transmembrane</keyword>
<organism evidence="3 4">
    <name type="scientific">Phaedon cochleariae</name>
    <name type="common">Mustard beetle</name>
    <dbReference type="NCBI Taxonomy" id="80249"/>
    <lineage>
        <taxon>Eukaryota</taxon>
        <taxon>Metazoa</taxon>
        <taxon>Ecdysozoa</taxon>
        <taxon>Arthropoda</taxon>
        <taxon>Hexapoda</taxon>
        <taxon>Insecta</taxon>
        <taxon>Pterygota</taxon>
        <taxon>Neoptera</taxon>
        <taxon>Endopterygota</taxon>
        <taxon>Coleoptera</taxon>
        <taxon>Polyphaga</taxon>
        <taxon>Cucujiformia</taxon>
        <taxon>Chrysomeloidea</taxon>
        <taxon>Chrysomelidae</taxon>
        <taxon>Chrysomelinae</taxon>
        <taxon>Chrysomelini</taxon>
        <taxon>Phaedon</taxon>
    </lineage>
</organism>
<dbReference type="InterPro" id="IPR008658">
    <property type="entry name" value="KAP3"/>
</dbReference>
<sequence length="847" mass="96444">MVIEIIYFLILLLVILIIFDRSYHAVVSSCRKFFNMDPEDAKFMRTERKPGSIDVHPNVDAIILNYDLDIQILASKDSVIYEEKKGLKKIIELPMINSRTDCHVLSKEVVSQCDLIHHSRLAEVEQIIYYLKKRKLQTGVKGGSALLLDAGQNSTDKNEANYNSLSDYIDLLYEGMTEKIKGAQLIQLLARDPQNLEALAKNEILISALGRVLREDWKRSIALSTHLVFTFFCFSMYSCFHDVILKCKVGSICMDILDYELRRYDKWKADFEGSEAPSDTPIVPAARKPCPSSASMSEIPRSRIPEPVRPKSGNFSDTNITQIMEGSIYEDLTNSMECIDDKKLTDEQKLKRFRTLVKKQEHLLRVAFYLLLNISEDETVEEKMSKRNIIGLLGKALDRENEDLLILVATFLKKLSIMQCNKEAMMGSSNVVEKLPRLLESNSADLVHLTLKLLFNLSFDGAVRAKIVQVGMLPKIRSLLSDDKHQEVVLKILYHLSYEDEIKHQFMDCIGLITDMLVLNVGSESDKAMVALCINLATDPSNAQHIIKKNRLQSLMMRAFTYQDAMLMKMLRNISDYPASAPSFIEFVGDIAKAVVESRDEDFIRECIGILSNIYLPDLDWAEIFKHFDMVKWVKNIISSNNADAELILHVVVLLGTAASDEGCAKLFCETNILGLLIDLLKTHQEDDEIVLQIVYIFYVTLAHGSNIEYIVGKTEAPAYLIDLLQDNNKLIRKLSNTCLNMIADHNRTWAERIRIEKFRNHNAQWLALVDSQQLALEDEEDGEEDELPPYLNTEYLSTAVVPPLSDLVTDLHDAPDAEIISDKELNFDYFDGNHQNELEATEFEDL</sequence>
<feature type="region of interest" description="Disordered" evidence="1">
    <location>
        <begin position="276"/>
        <end position="311"/>
    </location>
</feature>
<dbReference type="GO" id="GO:0044782">
    <property type="term" value="P:cilium organization"/>
    <property type="evidence" value="ECO:0007669"/>
    <property type="project" value="TreeGrafter"/>
</dbReference>
<protein>
    <recommendedName>
        <fullName evidence="5">Kinesin-associated protein 3</fullName>
    </recommendedName>
</protein>
<dbReference type="GO" id="GO:0035869">
    <property type="term" value="C:ciliary transition zone"/>
    <property type="evidence" value="ECO:0007669"/>
    <property type="project" value="TreeGrafter"/>
</dbReference>
<feature type="compositionally biased region" description="Basic and acidic residues" evidence="1">
    <location>
        <begin position="300"/>
        <end position="309"/>
    </location>
</feature>
<name>A0A9P0DR02_PHACE</name>
<dbReference type="Pfam" id="PF05804">
    <property type="entry name" value="KAP"/>
    <property type="match status" value="1"/>
</dbReference>
<dbReference type="PANTHER" id="PTHR15605:SF2">
    <property type="entry name" value="KINESIN-ASSOCIATED PROTEIN 3"/>
    <property type="match status" value="1"/>
</dbReference>
<dbReference type="GO" id="GO:0016939">
    <property type="term" value="C:kinesin II complex"/>
    <property type="evidence" value="ECO:0007669"/>
    <property type="project" value="TreeGrafter"/>
</dbReference>
<evidence type="ECO:0000313" key="4">
    <source>
        <dbReference type="Proteomes" id="UP001153737"/>
    </source>
</evidence>
<dbReference type="PANTHER" id="PTHR15605">
    <property type="entry name" value="KINESIN-ASSOCIATED PROTEINS"/>
    <property type="match status" value="1"/>
</dbReference>
<keyword evidence="2" id="KW-0472">Membrane</keyword>
<keyword evidence="2" id="KW-1133">Transmembrane helix</keyword>
<evidence type="ECO:0000313" key="3">
    <source>
        <dbReference type="EMBL" id="CAH1183421.1"/>
    </source>
</evidence>
<dbReference type="AlphaFoldDB" id="A0A9P0DR02"/>
<proteinExistence type="predicted"/>
<accession>A0A9P0DR02</accession>